<dbReference type="Proteomes" id="UP000321534">
    <property type="component" value="Unassembled WGS sequence"/>
</dbReference>
<proteinExistence type="predicted"/>
<keyword evidence="3" id="KW-1185">Reference proteome</keyword>
<comment type="caution">
    <text evidence="2">The sequence shown here is derived from an EMBL/GenBank/DDBJ whole genome shotgun (WGS) entry which is preliminary data.</text>
</comment>
<reference evidence="2 3" key="1">
    <citation type="submission" date="2019-07" db="EMBL/GenBank/DDBJ databases">
        <title>Whole genome shotgun sequence of Terrabacter aerolatus NBRC 106305.</title>
        <authorList>
            <person name="Hosoyama A."/>
            <person name="Uohara A."/>
            <person name="Ohji S."/>
            <person name="Ichikawa N."/>
        </authorList>
    </citation>
    <scope>NUCLEOTIDE SEQUENCE [LARGE SCALE GENOMIC DNA]</scope>
    <source>
        <strain evidence="2 3">NBRC 106305</strain>
    </source>
</reference>
<dbReference type="AlphaFoldDB" id="A0A512D4H5"/>
<evidence type="ECO:0000313" key="2">
    <source>
        <dbReference type="EMBL" id="GEO31349.1"/>
    </source>
</evidence>
<gene>
    <name evidence="2" type="ORF">TAE01_31590</name>
</gene>
<protein>
    <submittedName>
        <fullName evidence="2">Uncharacterized protein</fullName>
    </submittedName>
</protein>
<evidence type="ECO:0000313" key="3">
    <source>
        <dbReference type="Proteomes" id="UP000321534"/>
    </source>
</evidence>
<sequence>MEPQPGARLAGGVGALAHVGQVGQGDELVEQGGLGGSHVGHRASVGASRCADDGSTAVEGVSTLTDMSSTVAPIRAWWLPS</sequence>
<feature type="region of interest" description="Disordered" evidence="1">
    <location>
        <begin position="27"/>
        <end position="52"/>
    </location>
</feature>
<accession>A0A512D4H5</accession>
<evidence type="ECO:0000256" key="1">
    <source>
        <dbReference type="SAM" id="MobiDB-lite"/>
    </source>
</evidence>
<organism evidence="2 3">
    <name type="scientific">Terrabacter aerolatus</name>
    <dbReference type="NCBI Taxonomy" id="422442"/>
    <lineage>
        <taxon>Bacteria</taxon>
        <taxon>Bacillati</taxon>
        <taxon>Actinomycetota</taxon>
        <taxon>Actinomycetes</taxon>
        <taxon>Micrococcales</taxon>
        <taxon>Intrasporangiaceae</taxon>
        <taxon>Terrabacter</taxon>
    </lineage>
</organism>
<dbReference type="EMBL" id="BJYX01000019">
    <property type="protein sequence ID" value="GEO31349.1"/>
    <property type="molecule type" value="Genomic_DNA"/>
</dbReference>
<name>A0A512D4H5_9MICO</name>